<dbReference type="InterPro" id="IPR027815">
    <property type="entry name" value="CSC1/OSCA1-like_cyt"/>
</dbReference>
<feature type="transmembrane region" description="Helical" evidence="8">
    <location>
        <begin position="611"/>
        <end position="629"/>
    </location>
</feature>
<feature type="domain" description="CSC1/OSCA1-like 7TM region" evidence="9">
    <location>
        <begin position="395"/>
        <end position="668"/>
    </location>
</feature>
<comment type="subcellular location">
    <subcellularLocation>
        <location evidence="1">Membrane</location>
        <topology evidence="1">Multi-pass membrane protein</topology>
    </subcellularLocation>
</comment>
<dbReference type="Pfam" id="PF12621">
    <property type="entry name" value="PHM7_ext"/>
    <property type="match status" value="1"/>
</dbReference>
<evidence type="ECO:0000256" key="2">
    <source>
        <dbReference type="ARBA" id="ARBA00007779"/>
    </source>
</evidence>
<feature type="region of interest" description="Disordered" evidence="7">
    <location>
        <begin position="897"/>
        <end position="925"/>
    </location>
</feature>
<evidence type="ECO:0000259" key="12">
    <source>
        <dbReference type="Pfam" id="PF14703"/>
    </source>
</evidence>
<dbReference type="Pfam" id="PF13967">
    <property type="entry name" value="RSN1_TM"/>
    <property type="match status" value="1"/>
</dbReference>
<evidence type="ECO:0000313" key="13">
    <source>
        <dbReference type="EMBL" id="KAH3683321.1"/>
    </source>
</evidence>
<dbReference type="Pfam" id="PF14703">
    <property type="entry name" value="PHM7_cyt"/>
    <property type="match status" value="1"/>
</dbReference>
<evidence type="ECO:0000259" key="10">
    <source>
        <dbReference type="Pfam" id="PF12621"/>
    </source>
</evidence>
<dbReference type="EMBL" id="JAEUBG010003179">
    <property type="protein sequence ID" value="KAH3683321.1"/>
    <property type="molecule type" value="Genomic_DNA"/>
</dbReference>
<dbReference type="Pfam" id="PF02714">
    <property type="entry name" value="RSN1_7TM"/>
    <property type="match status" value="1"/>
</dbReference>
<dbReference type="InterPro" id="IPR032880">
    <property type="entry name" value="CSC1/OSCA1-like_N"/>
</dbReference>
<dbReference type="InterPro" id="IPR003864">
    <property type="entry name" value="CSC1/OSCA1-like_7TM"/>
</dbReference>
<sequence length="925" mass="104005">MANSTEVTNTSTQQVTTALVTHGVIFSVFVIVFILLRLKFKRIYQPKSSFDIINDEKKPEPLPSGIWQWLMPLLKKSDNFVIRQAGLDGYFFLRYLAVAAGLFFFAMLLTFPILLPINAANGSGNTGLDQFSFSNVAIRGRYYSHAILSIVFFSVVLYVIYRELTYYTSIRQAVLSSPRYGQKLSSRVVLFQSVPDQYLDEIEFAKLFDDVKKVWIARSNSGVAAKVKERDDLAFKLEAAENSLLKMAVKAKLKEEEKEYKEKIKNGEPVDSTDAPTEENIHIGPADIEKYVPEKKRPQHRLKFLIGKKVDTINYALEQLPILNKEVHELQSNHKDAKPMNSIFVEFGSQYSAQLAYQSTAHHTALTLGPKYIGIEPQDIIWLNMRMFWWERLARKFGAMAACIAVLIFWSIPVAFVGLISNLTYLTNKIHGLRFIYHLPDALLGLITSLLPTVLLAVLMMLLPMFIRAMAKVSGAPSYQMVEYYTQQYYFAFQVIQVFLVTTLASSATSVVTQIIQEPTSSLKLLSDNLPKASNFYISYIILQGLSVSSGALLQIVTLIVYYLLGAILDSTPRKKYSRFTGLSQLQWGTVFPVFTNLAVITLTYSIISPFILLFATTAFALLYVAYLYNLTYAFSETPDARGVHYPRALFQTLVGLYLGEVCLLGLFVVSKAWGPIVLEAIMLGVTVFVHVNLSSAFDGLIKVVPVDTMKPLDGLSETASYKRPTFFGDGFLKNASEEIKDSKGLKDAFDDVEIGFNLGGPRASENIPLNDLNRLSLDHIRNGASVPLLADGDTKQVPPASFIKRFFQPHIYSSYKVVKNRVPDIYNFTDPNDIVDPYLISHAYDYPAISARCPYLWVPHDKYGWSTAEINKFRGVIDISDSGAVFNDKGKVVWKGENPPSYDDVVEQDKLNESPFKDDVDSKN</sequence>
<feature type="transmembrane region" description="Helical" evidence="8">
    <location>
        <begin position="20"/>
        <end position="38"/>
    </location>
</feature>
<feature type="domain" description="10TM putative phosphate transporter extracellular tail" evidence="10">
    <location>
        <begin position="807"/>
        <end position="901"/>
    </location>
</feature>
<dbReference type="Proteomes" id="UP000774326">
    <property type="component" value="Unassembled WGS sequence"/>
</dbReference>
<evidence type="ECO:0000256" key="1">
    <source>
        <dbReference type="ARBA" id="ARBA00004141"/>
    </source>
</evidence>
<feature type="transmembrane region" description="Helical" evidence="8">
    <location>
        <begin position="397"/>
        <end position="423"/>
    </location>
</feature>
<reference evidence="13" key="2">
    <citation type="submission" date="2021-01" db="EMBL/GenBank/DDBJ databases">
        <authorList>
            <person name="Schikora-Tamarit M.A."/>
        </authorList>
    </citation>
    <scope>NUCLEOTIDE SEQUENCE</scope>
    <source>
        <strain evidence="13">CBS2887</strain>
    </source>
</reference>
<feature type="domain" description="CSC1/OSCA1-like cytosolic" evidence="12">
    <location>
        <begin position="186"/>
        <end position="384"/>
    </location>
</feature>
<dbReference type="InterPro" id="IPR022257">
    <property type="entry name" value="PHM7_ext"/>
</dbReference>
<protein>
    <recommendedName>
        <fullName evidence="15">DUF221-domain-containing protein</fullName>
    </recommendedName>
</protein>
<feature type="domain" description="CSC1/OSCA1-like N-terminal transmembrane" evidence="11">
    <location>
        <begin position="15"/>
        <end position="163"/>
    </location>
</feature>
<keyword evidence="6 8" id="KW-0472">Membrane</keyword>
<accession>A0A9P8Q3C3</accession>
<dbReference type="PANTHER" id="PTHR13018:SF26">
    <property type="entry name" value="DOMAIN PROTEIN, PUTATIVE (AFU_ORTHOLOGUE AFUA_5G10920)-RELATED"/>
    <property type="match status" value="1"/>
</dbReference>
<dbReference type="GO" id="GO:0005886">
    <property type="term" value="C:plasma membrane"/>
    <property type="evidence" value="ECO:0007669"/>
    <property type="project" value="TreeGrafter"/>
</dbReference>
<keyword evidence="5 8" id="KW-1133">Transmembrane helix</keyword>
<organism evidence="13 14">
    <name type="scientific">Wickerhamomyces pijperi</name>
    <name type="common">Yeast</name>
    <name type="synonym">Pichia pijperi</name>
    <dbReference type="NCBI Taxonomy" id="599730"/>
    <lineage>
        <taxon>Eukaryota</taxon>
        <taxon>Fungi</taxon>
        <taxon>Dikarya</taxon>
        <taxon>Ascomycota</taxon>
        <taxon>Saccharomycotina</taxon>
        <taxon>Saccharomycetes</taxon>
        <taxon>Phaffomycetales</taxon>
        <taxon>Wickerhamomycetaceae</taxon>
        <taxon>Wickerhamomyces</taxon>
    </lineage>
</organism>
<keyword evidence="3" id="KW-0813">Transport</keyword>
<evidence type="ECO:0000256" key="4">
    <source>
        <dbReference type="ARBA" id="ARBA00022692"/>
    </source>
</evidence>
<evidence type="ECO:0000259" key="11">
    <source>
        <dbReference type="Pfam" id="PF13967"/>
    </source>
</evidence>
<evidence type="ECO:0000256" key="7">
    <source>
        <dbReference type="SAM" id="MobiDB-lite"/>
    </source>
</evidence>
<evidence type="ECO:0000256" key="8">
    <source>
        <dbReference type="SAM" id="Phobius"/>
    </source>
</evidence>
<feature type="transmembrane region" description="Helical" evidence="8">
    <location>
        <begin position="536"/>
        <end position="565"/>
    </location>
</feature>
<reference evidence="13" key="1">
    <citation type="journal article" date="2021" name="Open Biol.">
        <title>Shared evolutionary footprints suggest mitochondrial oxidative damage underlies multiple complex I losses in fungi.</title>
        <authorList>
            <person name="Schikora-Tamarit M.A."/>
            <person name="Marcet-Houben M."/>
            <person name="Nosek J."/>
            <person name="Gabaldon T."/>
        </authorList>
    </citation>
    <scope>NUCLEOTIDE SEQUENCE</scope>
    <source>
        <strain evidence="13">CBS2887</strain>
    </source>
</reference>
<dbReference type="AlphaFoldDB" id="A0A9P8Q3C3"/>
<dbReference type="InterPro" id="IPR045122">
    <property type="entry name" value="Csc1-like"/>
</dbReference>
<feature type="transmembrane region" description="Helical" evidence="8">
    <location>
        <begin position="649"/>
        <end position="668"/>
    </location>
</feature>
<dbReference type="OrthoDB" id="1076608at2759"/>
<evidence type="ECO:0000313" key="14">
    <source>
        <dbReference type="Proteomes" id="UP000774326"/>
    </source>
</evidence>
<feature type="transmembrane region" description="Helical" evidence="8">
    <location>
        <begin position="142"/>
        <end position="161"/>
    </location>
</feature>
<evidence type="ECO:0000256" key="5">
    <source>
        <dbReference type="ARBA" id="ARBA00022989"/>
    </source>
</evidence>
<evidence type="ECO:0000256" key="6">
    <source>
        <dbReference type="ARBA" id="ARBA00023136"/>
    </source>
</evidence>
<proteinExistence type="inferred from homology"/>
<gene>
    <name evidence="13" type="ORF">WICPIJ_005702</name>
</gene>
<dbReference type="PANTHER" id="PTHR13018">
    <property type="entry name" value="PROBABLE MEMBRANE PROTEIN DUF221-RELATED"/>
    <property type="match status" value="1"/>
</dbReference>
<keyword evidence="14" id="KW-1185">Reference proteome</keyword>
<feature type="transmembrane region" description="Helical" evidence="8">
    <location>
        <begin position="488"/>
        <end position="516"/>
    </location>
</feature>
<feature type="transmembrane region" description="Helical" evidence="8">
    <location>
        <begin position="443"/>
        <end position="467"/>
    </location>
</feature>
<name>A0A9P8Q3C3_WICPI</name>
<evidence type="ECO:0000259" key="9">
    <source>
        <dbReference type="Pfam" id="PF02714"/>
    </source>
</evidence>
<feature type="compositionally biased region" description="Basic and acidic residues" evidence="7">
    <location>
        <begin position="908"/>
        <end position="925"/>
    </location>
</feature>
<feature type="transmembrane region" description="Helical" evidence="8">
    <location>
        <begin position="586"/>
        <end position="605"/>
    </location>
</feature>
<feature type="region of interest" description="Disordered" evidence="7">
    <location>
        <begin position="260"/>
        <end position="279"/>
    </location>
</feature>
<feature type="transmembrane region" description="Helical" evidence="8">
    <location>
        <begin position="92"/>
        <end position="115"/>
    </location>
</feature>
<evidence type="ECO:0000256" key="3">
    <source>
        <dbReference type="ARBA" id="ARBA00022448"/>
    </source>
</evidence>
<comment type="caution">
    <text evidence="13">The sequence shown here is derived from an EMBL/GenBank/DDBJ whole genome shotgun (WGS) entry which is preliminary data.</text>
</comment>
<evidence type="ECO:0008006" key="15">
    <source>
        <dbReference type="Google" id="ProtNLM"/>
    </source>
</evidence>
<dbReference type="GO" id="GO:0005227">
    <property type="term" value="F:calcium-activated cation channel activity"/>
    <property type="evidence" value="ECO:0007669"/>
    <property type="project" value="InterPro"/>
</dbReference>
<comment type="similarity">
    <text evidence="2">Belongs to the CSC1 (TC 1.A.17) family.</text>
</comment>
<keyword evidence="4 8" id="KW-0812">Transmembrane</keyword>